<dbReference type="PATRIC" id="fig|1088869.3.peg.1469"/>
<organism evidence="2 3">
    <name type="scientific">Gluconobacter morbifer G707</name>
    <dbReference type="NCBI Taxonomy" id="1088869"/>
    <lineage>
        <taxon>Bacteria</taxon>
        <taxon>Pseudomonadati</taxon>
        <taxon>Pseudomonadota</taxon>
        <taxon>Alphaproteobacteria</taxon>
        <taxon>Acetobacterales</taxon>
        <taxon>Acetobacteraceae</taxon>
        <taxon>Gluconobacter</taxon>
    </lineage>
</organism>
<evidence type="ECO:0000313" key="3">
    <source>
        <dbReference type="Proteomes" id="UP000004949"/>
    </source>
</evidence>
<reference evidence="2 3" key="1">
    <citation type="submission" date="2011-10" db="EMBL/GenBank/DDBJ databases">
        <title>Genome sequence of Gluconobacter morbifer G707, isolated from Drosophila gut.</title>
        <authorList>
            <person name="Lee W.-J."/>
            <person name="Kim E.-K."/>
        </authorList>
    </citation>
    <scope>NUCLEOTIDE SEQUENCE [LARGE SCALE GENOMIC DNA]</scope>
    <source>
        <strain evidence="2 3">G707</strain>
    </source>
</reference>
<dbReference type="RefSeq" id="WP_008851616.1">
    <property type="nucleotide sequence ID" value="NZ_AGQV01000003.1"/>
</dbReference>
<dbReference type="AlphaFoldDB" id="G6XJ03"/>
<dbReference type="EMBL" id="AGQV01000003">
    <property type="protein sequence ID" value="EHH68251.1"/>
    <property type="molecule type" value="Genomic_DNA"/>
</dbReference>
<keyword evidence="3" id="KW-1185">Reference proteome</keyword>
<dbReference type="eggNOG" id="COG0438">
    <property type="taxonomic scope" value="Bacteria"/>
</dbReference>
<sequence length="270" mass="31188">MSDTFSRFPLQKSGVSSSVPAHPAEASPLHVLGYSGTFDAAYYVKSNPDLKTLGTGVLRHYHQHGWREGRKPNPFFDPHWYLSQNRDVIGDPLLHYVKHGESEGRRPIAWFDPHWYSQTYSVPDGMLALAHYLLNRHRQTLRPIPEFDPAFYLRNYPDIAAAGLDPLEHYMIQGFREARRPFEGFDPNYYRRNYLRHAPDSNPLLHYLANRNRPGIYPAAPDQEVTVFREVRRHTQSGPFFEHIRSLPASAIRRARSGLLSAPVPYLSRK</sequence>
<name>G6XJ03_9PROT</name>
<proteinExistence type="predicted"/>
<comment type="caution">
    <text evidence="2">The sequence shown here is derived from an EMBL/GenBank/DDBJ whole genome shotgun (WGS) entry which is preliminary data.</text>
</comment>
<feature type="region of interest" description="Disordered" evidence="1">
    <location>
        <begin position="1"/>
        <end position="21"/>
    </location>
</feature>
<accession>G6XJ03</accession>
<protein>
    <submittedName>
        <fullName evidence="2">Uncharacterized protein</fullName>
    </submittedName>
</protein>
<dbReference type="STRING" id="1088869.GMO_14690"/>
<dbReference type="Proteomes" id="UP000004949">
    <property type="component" value="Unassembled WGS sequence"/>
</dbReference>
<evidence type="ECO:0000313" key="2">
    <source>
        <dbReference type="EMBL" id="EHH68251.1"/>
    </source>
</evidence>
<gene>
    <name evidence="2" type="ORF">GMO_14690</name>
</gene>
<evidence type="ECO:0000256" key="1">
    <source>
        <dbReference type="SAM" id="MobiDB-lite"/>
    </source>
</evidence>